<keyword evidence="3" id="KW-1185">Reference proteome</keyword>
<comment type="caution">
    <text evidence="2">The sequence shown here is derived from an EMBL/GenBank/DDBJ whole genome shotgun (WGS) entry which is preliminary data.</text>
</comment>
<organism evidence="2 3">
    <name type="scientific">Paractinoplanes rishiriensis</name>
    <dbReference type="NCBI Taxonomy" id="1050105"/>
    <lineage>
        <taxon>Bacteria</taxon>
        <taxon>Bacillati</taxon>
        <taxon>Actinomycetota</taxon>
        <taxon>Actinomycetes</taxon>
        <taxon>Micromonosporales</taxon>
        <taxon>Micromonosporaceae</taxon>
        <taxon>Paractinoplanes</taxon>
    </lineage>
</organism>
<dbReference type="Pfam" id="PF13560">
    <property type="entry name" value="HTH_31"/>
    <property type="match status" value="1"/>
</dbReference>
<dbReference type="SUPFAM" id="SSF47413">
    <property type="entry name" value="lambda repressor-like DNA-binding domains"/>
    <property type="match status" value="1"/>
</dbReference>
<dbReference type="AlphaFoldDB" id="A0A919K1U2"/>
<evidence type="ECO:0000259" key="1">
    <source>
        <dbReference type="PROSITE" id="PS50943"/>
    </source>
</evidence>
<evidence type="ECO:0000313" key="3">
    <source>
        <dbReference type="Proteomes" id="UP000636960"/>
    </source>
</evidence>
<gene>
    <name evidence="2" type="ORF">Ari01nite_67960</name>
</gene>
<name>A0A919K1U2_9ACTN</name>
<dbReference type="CDD" id="cd00093">
    <property type="entry name" value="HTH_XRE"/>
    <property type="match status" value="1"/>
</dbReference>
<dbReference type="InterPro" id="IPR010982">
    <property type="entry name" value="Lambda_DNA-bd_dom_sf"/>
</dbReference>
<proteinExistence type="predicted"/>
<dbReference type="Gene3D" id="1.10.260.40">
    <property type="entry name" value="lambda repressor-like DNA-binding domains"/>
    <property type="match status" value="1"/>
</dbReference>
<protein>
    <recommendedName>
        <fullName evidence="1">HTH cro/C1-type domain-containing protein</fullName>
    </recommendedName>
</protein>
<dbReference type="InterPro" id="IPR001387">
    <property type="entry name" value="Cro/C1-type_HTH"/>
</dbReference>
<evidence type="ECO:0000313" key="2">
    <source>
        <dbReference type="EMBL" id="GIE99331.1"/>
    </source>
</evidence>
<reference evidence="2" key="1">
    <citation type="submission" date="2021-01" db="EMBL/GenBank/DDBJ databases">
        <title>Whole genome shotgun sequence of Actinoplanes rishiriensis NBRC 108556.</title>
        <authorList>
            <person name="Komaki H."/>
            <person name="Tamura T."/>
        </authorList>
    </citation>
    <scope>NUCLEOTIDE SEQUENCE</scope>
    <source>
        <strain evidence="2">NBRC 108556</strain>
    </source>
</reference>
<dbReference type="EMBL" id="BOMV01000071">
    <property type="protein sequence ID" value="GIE99331.1"/>
    <property type="molecule type" value="Genomic_DNA"/>
</dbReference>
<dbReference type="GO" id="GO:0003677">
    <property type="term" value="F:DNA binding"/>
    <property type="evidence" value="ECO:0007669"/>
    <property type="project" value="InterPro"/>
</dbReference>
<feature type="domain" description="HTH cro/C1-type" evidence="1">
    <location>
        <begin position="11"/>
        <end position="65"/>
    </location>
</feature>
<dbReference type="Proteomes" id="UP000636960">
    <property type="component" value="Unassembled WGS sequence"/>
</dbReference>
<dbReference type="SMART" id="SM00530">
    <property type="entry name" value="HTH_XRE"/>
    <property type="match status" value="1"/>
</dbReference>
<dbReference type="PROSITE" id="PS50943">
    <property type="entry name" value="HTH_CROC1"/>
    <property type="match status" value="1"/>
</dbReference>
<dbReference type="RefSeq" id="WP_203786319.1">
    <property type="nucleotide sequence ID" value="NZ_BOMV01000071.1"/>
</dbReference>
<sequence>MTTPERLAAELRALRAAAGLTLRELSLEVHVSDSSLSRYFSGQALPPWPVVAALADLGGGDHTELRRLWEGAQRERRRSRWPAPAAPPEWRMGLIGVAALMAASGAAGWLLAHRFPGCSREAFPLAPELRPAAR</sequence>
<accession>A0A919K1U2</accession>